<dbReference type="CDD" id="cd14978">
    <property type="entry name" value="7tmA_FMRFamide_R-like"/>
    <property type="match status" value="1"/>
</dbReference>
<sequence length="410" mass="46018">MMDSIVMEQTTEQSFFTRAHDADDGSLSLNSSLIRHSLPKEQVRFWVYKVGYTSVITAGLLGNSLNLAVMWRSSRLATLSYFFLRWLAVADFFVVAVILVFNLVKTKAVHRSYAVMWYYAHLNFFLMRSLACSGAFIVTAFTVSRYVSICHPTRCKSVGVVTSRGVYRATTASAFVFSALLHVPHLFETRVVAVVGDDVGRRNDSTIVEYDWEWNDAVQRLAFFSHVYPPVKEVLSKLLPIVLVLVFNLLIIQAHGRYVRKRRSLRTGSYSEVVPTTTKATKATTAARRRRAREEGRLMALLLSASGIFFVCTLPQAFVTVLLRACPSLYETSVAFFVFVHVANLVESLHFAINFYVYSLASADFRQSFREVFAPPCWADKWGKQGDGPQSGASFAASARQTSTRKIPAA</sequence>
<evidence type="ECO:0000256" key="2">
    <source>
        <dbReference type="ARBA" id="ARBA00022692"/>
    </source>
</evidence>
<dbReference type="PANTHER" id="PTHR47760">
    <property type="entry name" value="G-PROTEIN COUPLED RECEPTOR B0563.6-LIKE PROTEIN-RELATED"/>
    <property type="match status" value="1"/>
</dbReference>
<reference evidence="9" key="1">
    <citation type="submission" date="2025-08" db="UniProtKB">
        <authorList>
            <consortium name="RefSeq"/>
        </authorList>
    </citation>
    <scope>IDENTIFICATION</scope>
</reference>
<name>A0ABM1E6R8_PRICU</name>
<accession>A0ABM1E6R8</accession>
<feature type="transmembrane region" description="Helical" evidence="6">
    <location>
        <begin position="83"/>
        <end position="104"/>
    </location>
</feature>
<feature type="compositionally biased region" description="Polar residues" evidence="5">
    <location>
        <begin position="399"/>
        <end position="410"/>
    </location>
</feature>
<keyword evidence="8" id="KW-1185">Reference proteome</keyword>
<feature type="transmembrane region" description="Helical" evidence="6">
    <location>
        <begin position="238"/>
        <end position="256"/>
    </location>
</feature>
<evidence type="ECO:0000313" key="9">
    <source>
        <dbReference type="RefSeq" id="XP_014667889.1"/>
    </source>
</evidence>
<evidence type="ECO:0000256" key="3">
    <source>
        <dbReference type="ARBA" id="ARBA00022989"/>
    </source>
</evidence>
<dbReference type="SUPFAM" id="SSF81321">
    <property type="entry name" value="Family A G protein-coupled receptor-like"/>
    <property type="match status" value="1"/>
</dbReference>
<dbReference type="InterPro" id="IPR017452">
    <property type="entry name" value="GPCR_Rhodpsn_7TM"/>
</dbReference>
<keyword evidence="9" id="KW-0675">Receptor</keyword>
<feature type="transmembrane region" description="Helical" evidence="6">
    <location>
        <begin position="298"/>
        <end position="323"/>
    </location>
</feature>
<feature type="domain" description="G-protein coupled receptors family 1 profile" evidence="7">
    <location>
        <begin position="62"/>
        <end position="358"/>
    </location>
</feature>
<keyword evidence="3 6" id="KW-1133">Transmembrane helix</keyword>
<evidence type="ECO:0000259" key="7">
    <source>
        <dbReference type="PROSITE" id="PS50262"/>
    </source>
</evidence>
<dbReference type="InterPro" id="IPR053093">
    <property type="entry name" value="GPCR-like"/>
</dbReference>
<dbReference type="PANTHER" id="PTHR47760:SF1">
    <property type="entry name" value="G-PROTEIN COUPLED RECEPTORS FAMILY 1 PROFILE DOMAIN-CONTAINING PROTEIN"/>
    <property type="match status" value="1"/>
</dbReference>
<dbReference type="Pfam" id="PF00001">
    <property type="entry name" value="7tm_1"/>
    <property type="match status" value="1"/>
</dbReference>
<protein>
    <submittedName>
        <fullName evidence="9">Probable G-protein coupled receptor AH9.1</fullName>
    </submittedName>
</protein>
<dbReference type="PROSITE" id="PS50262">
    <property type="entry name" value="G_PROTEIN_RECEP_F1_2"/>
    <property type="match status" value="1"/>
</dbReference>
<dbReference type="Gene3D" id="1.20.1070.10">
    <property type="entry name" value="Rhodopsin 7-helix transmembrane proteins"/>
    <property type="match status" value="1"/>
</dbReference>
<dbReference type="GeneID" id="106809341"/>
<evidence type="ECO:0000256" key="4">
    <source>
        <dbReference type="ARBA" id="ARBA00023136"/>
    </source>
</evidence>
<dbReference type="InterPro" id="IPR000276">
    <property type="entry name" value="GPCR_Rhodpsn"/>
</dbReference>
<evidence type="ECO:0000256" key="5">
    <source>
        <dbReference type="SAM" id="MobiDB-lite"/>
    </source>
</evidence>
<feature type="transmembrane region" description="Helical" evidence="6">
    <location>
        <begin position="124"/>
        <end position="144"/>
    </location>
</feature>
<gene>
    <name evidence="9" type="primary">LOC106809341</name>
</gene>
<keyword evidence="2 6" id="KW-0812">Transmembrane</keyword>
<comment type="subcellular location">
    <subcellularLocation>
        <location evidence="1">Membrane</location>
    </subcellularLocation>
</comment>
<keyword evidence="4 6" id="KW-0472">Membrane</keyword>
<evidence type="ECO:0000256" key="1">
    <source>
        <dbReference type="ARBA" id="ARBA00004370"/>
    </source>
</evidence>
<proteinExistence type="predicted"/>
<evidence type="ECO:0000256" key="6">
    <source>
        <dbReference type="SAM" id="Phobius"/>
    </source>
</evidence>
<feature type="transmembrane region" description="Helical" evidence="6">
    <location>
        <begin position="50"/>
        <end position="71"/>
    </location>
</feature>
<organism evidence="8 9">
    <name type="scientific">Priapulus caudatus</name>
    <name type="common">Priapulid worm</name>
    <dbReference type="NCBI Taxonomy" id="37621"/>
    <lineage>
        <taxon>Eukaryota</taxon>
        <taxon>Metazoa</taxon>
        <taxon>Ecdysozoa</taxon>
        <taxon>Scalidophora</taxon>
        <taxon>Priapulida</taxon>
        <taxon>Priapulimorpha</taxon>
        <taxon>Priapulimorphida</taxon>
        <taxon>Priapulidae</taxon>
        <taxon>Priapulus</taxon>
    </lineage>
</organism>
<feature type="region of interest" description="Disordered" evidence="5">
    <location>
        <begin position="384"/>
        <end position="410"/>
    </location>
</feature>
<dbReference type="Proteomes" id="UP000695022">
    <property type="component" value="Unplaced"/>
</dbReference>
<evidence type="ECO:0000313" key="8">
    <source>
        <dbReference type="Proteomes" id="UP000695022"/>
    </source>
</evidence>
<feature type="transmembrane region" description="Helical" evidence="6">
    <location>
        <begin position="335"/>
        <end position="358"/>
    </location>
</feature>
<dbReference type="PRINTS" id="PR00237">
    <property type="entry name" value="GPCRRHODOPSN"/>
</dbReference>
<dbReference type="RefSeq" id="XP_014667889.1">
    <property type="nucleotide sequence ID" value="XM_014812403.1"/>
</dbReference>